<gene>
    <name evidence="6" type="ORF">BIV23_00425</name>
</gene>
<evidence type="ECO:0000259" key="4">
    <source>
        <dbReference type="Pfam" id="PF25023"/>
    </source>
</evidence>
<feature type="domain" description="Outer membrane channel protein CpnT-like N-terminal" evidence="5">
    <location>
        <begin position="10"/>
        <end position="134"/>
    </location>
</feature>
<dbReference type="Pfam" id="PF25023">
    <property type="entry name" value="TEN_YD-shell"/>
    <property type="match status" value="2"/>
</dbReference>
<dbReference type="InterPro" id="IPR022385">
    <property type="entry name" value="Rhs_assc_core"/>
</dbReference>
<dbReference type="OrthoDB" id="4981820at2"/>
<dbReference type="Pfam" id="PF05593">
    <property type="entry name" value="RHS_repeat"/>
    <property type="match status" value="5"/>
</dbReference>
<dbReference type="Gene3D" id="2.180.10.10">
    <property type="entry name" value="RHS repeat-associated core"/>
    <property type="match status" value="3"/>
</dbReference>
<dbReference type="PRINTS" id="PR00394">
    <property type="entry name" value="RHSPROTEIN"/>
</dbReference>
<dbReference type="InterPro" id="IPR057746">
    <property type="entry name" value="CpnT-like_N"/>
</dbReference>
<accession>A0A1S2QRJ4</accession>
<proteinExistence type="predicted"/>
<dbReference type="NCBIfam" id="TIGR03696">
    <property type="entry name" value="Rhs_assc_core"/>
    <property type="match status" value="1"/>
</dbReference>
<dbReference type="EMBL" id="MLYO01000004">
    <property type="protein sequence ID" value="OIK08241.1"/>
    <property type="molecule type" value="Genomic_DNA"/>
</dbReference>
<feature type="region of interest" description="Disordered" evidence="2">
    <location>
        <begin position="199"/>
        <end position="231"/>
    </location>
</feature>
<evidence type="ECO:0000256" key="2">
    <source>
        <dbReference type="SAM" id="MobiDB-lite"/>
    </source>
</evidence>
<dbReference type="InterPro" id="IPR056823">
    <property type="entry name" value="TEN-like_YD-shell"/>
</dbReference>
<reference evidence="6 7" key="1">
    <citation type="submission" date="2016-10" db="EMBL/GenBank/DDBJ databases">
        <title>Genome sequence of Streptomyces sp. MUSC 1.</title>
        <authorList>
            <person name="Lee L.-H."/>
            <person name="Ser H.-L."/>
            <person name="Law J.W.-F."/>
        </authorList>
    </citation>
    <scope>NUCLEOTIDE SEQUENCE [LARGE SCALE GENOMIC DNA]</scope>
    <source>
        <strain evidence="6 7">MUSC 1</strain>
    </source>
</reference>
<keyword evidence="7" id="KW-1185">Reference proteome</keyword>
<dbReference type="InterPro" id="IPR006530">
    <property type="entry name" value="YD"/>
</dbReference>
<dbReference type="Pfam" id="PF25547">
    <property type="entry name" value="WXG100_2"/>
    <property type="match status" value="1"/>
</dbReference>
<dbReference type="Pfam" id="PF20148">
    <property type="entry name" value="DUF6531"/>
    <property type="match status" value="1"/>
</dbReference>
<evidence type="ECO:0000259" key="5">
    <source>
        <dbReference type="Pfam" id="PF25547"/>
    </source>
</evidence>
<feature type="domain" description="Teneurin-like YD-shell" evidence="4">
    <location>
        <begin position="1074"/>
        <end position="1383"/>
    </location>
</feature>
<feature type="domain" description="Teneurin-like YD-shell" evidence="4">
    <location>
        <begin position="842"/>
        <end position="975"/>
    </location>
</feature>
<dbReference type="InterPro" id="IPR050708">
    <property type="entry name" value="T6SS_VgrG/RHS"/>
</dbReference>
<protein>
    <submittedName>
        <fullName evidence="6">Type IV secretion protein Rhs</fullName>
    </submittedName>
</protein>
<dbReference type="InterPro" id="IPR045351">
    <property type="entry name" value="DUF6531"/>
</dbReference>
<evidence type="ECO:0000259" key="3">
    <source>
        <dbReference type="Pfam" id="PF20148"/>
    </source>
</evidence>
<dbReference type="InterPro" id="IPR031325">
    <property type="entry name" value="RHS_repeat"/>
</dbReference>
<dbReference type="RefSeq" id="WP_071378653.1">
    <property type="nucleotide sequence ID" value="NZ_MLYO01000004.1"/>
</dbReference>
<evidence type="ECO:0000313" key="6">
    <source>
        <dbReference type="EMBL" id="OIK08241.1"/>
    </source>
</evidence>
<evidence type="ECO:0000313" key="7">
    <source>
        <dbReference type="Proteomes" id="UP000179642"/>
    </source>
</evidence>
<comment type="caution">
    <text evidence="6">The sequence shown here is derived from an EMBL/GenBank/DDBJ whole genome shotgun (WGS) entry which is preliminary data.</text>
</comment>
<name>A0A1S2QRJ4_9ACTN</name>
<organism evidence="6 7">
    <name type="scientific">Streptomyces monashensis</name>
    <dbReference type="NCBI Taxonomy" id="1678012"/>
    <lineage>
        <taxon>Bacteria</taxon>
        <taxon>Bacillati</taxon>
        <taxon>Actinomycetota</taxon>
        <taxon>Actinomycetes</taxon>
        <taxon>Kitasatosporales</taxon>
        <taxon>Streptomycetaceae</taxon>
        <taxon>Streptomyces</taxon>
    </lineage>
</organism>
<sequence>MGYTIPGWLDEVLDFIGIRFPNVDEDDYREMADAMREFADKFEGHGADAHKAVSRILSSSQGWAVDAMEKHWNQVKASHLEKLPELARLFADACDVLAEIIFWMKTKAEAELALMAGSAGLSIGLAWVTGGLSAVLGAAEITAMRQVVKRILDEAVGRIVDEVIAKVTEPVNAKLEAMVEDMVLDLTKGAFSLPPAVGSGAGHGGKGGHGGMQLASAGGAGVSGSDAGGTTTIDHVEFEHGAGRVSLHGSEMHAAASSPLGRVRGAFGRSKGRDPFTRVFDDVLHGAIKGSEKALKKISTHLTETIPERVKATSRLHKGIDLDVRNRVNAINGGRKGGGRDGGGTRLDGLVKRLPGSLKDALANARGKAVALTRRRCKTDPVDVASGEMVLSQSDLGLPGLLPLLLRRTHISGYRYGHCFGPSWASTLDERLELTGAGAIWAREDGSILVYPRVPASLDDPVEPVEGERVPLTYADRNALGEVTYATLDPYSGHIRRFVGSPYTSSSLYWLSEIEDRNGNTVQIVRDDEGLPSAVVHHGSYDVRTTCDRASGRVTSLELRTPNGPVKVASFGYDGGNLSEVTSFSDTVPLRFAYDDEHRITSWTDRNDHTYTYIYDAAGRVVETIGPDGALSSRFAYDTAERVTRFTDSTGALTVTRLNALGQTVCETDPLGHTVHFVWDRHDNLLERTDQLGNTARFTWDERGNLTRIQFPDGTESTTRYNDLNLPKEVTEADGTTWRQSFDERGNRIRLTAPDGTETHFSYDARGALLTWTDPAGATEHLTHDAAGLVLTRTDADGHTASVERDAFGRPLRATAPGGATTLLEWLPQGWLARRVAPDGSEERWTWDAEGNCTSHTGPSGAVTRFEYTHFDLLAARTGADGARYSFAYDTELRLTKVLNPQGMSWNYTYDAAGNMTGESDFDGRTVTYECDPMGRPIARTTPLGTRITSEYDVMGRLIAKDAAGRRTRYTYDAAGRVSSLISPTSTLTLERDILGRVVAETVDGRTTRFAYDAAGRRITRTTPTGAVTRSTYDAVGNRTALLSHGHALTFTHDAWGKELTRSFGPAEAPVTLTSQWNDNGRLTSQRLTAGGTTLRARAYDYRADGCLERIFDEQSGTSRIFDLDPVGRPLHVTAENWTESYSYDNAGNEANAQWPDQAARTEGRGARTYEGTRVLTAGRIRYEYDAAGRTTLRQKTRLSKKPDTWHYTWDEEDRLVACITPDGTRWTYSYDPLGRRTAKHRMADDGRTAVQSVHFTWDGTRLAEQTDTAHHITTTWDYDGHRPLTQLERRTSPGHEPQNEVDARFFAIVTDLVGAPSELVDDHGAIAWRGRSTVWGATSWNRDAAVYTPLRLPGQYDDAETGLYYNYQRHYDPDTARYASPDPLGLGPAPNPVAYVTNPHTRMDPEGLIAKGCTENGGWYSGLKPANLLDDDKKRINPVDQEINHIPAKASYAHLDMPGFRTSKSGGAGMGPAIRMDAADHRELTSTGSSKESEEWRAKQRKLIDAGRWDQAMKMDIDEIRDLHGDKYDTHIKDMVDSLKNNKKFQAMLTKKGWTINYDTLK</sequence>
<feature type="domain" description="DUF6531" evidence="3">
    <location>
        <begin position="380"/>
        <end position="451"/>
    </location>
</feature>
<dbReference type="PANTHER" id="PTHR32305">
    <property type="match status" value="1"/>
</dbReference>
<dbReference type="NCBIfam" id="TIGR01643">
    <property type="entry name" value="YD_repeat_2x"/>
    <property type="match status" value="15"/>
</dbReference>
<dbReference type="Proteomes" id="UP000179642">
    <property type="component" value="Unassembled WGS sequence"/>
</dbReference>
<evidence type="ECO:0000256" key="1">
    <source>
        <dbReference type="ARBA" id="ARBA00022737"/>
    </source>
</evidence>
<keyword evidence="1" id="KW-0677">Repeat</keyword>
<dbReference type="PANTHER" id="PTHR32305:SF15">
    <property type="entry name" value="PROTEIN RHSA-RELATED"/>
    <property type="match status" value="1"/>
</dbReference>
<feature type="compositionally biased region" description="Gly residues" evidence="2">
    <location>
        <begin position="199"/>
        <end position="211"/>
    </location>
</feature>